<dbReference type="EMBL" id="JBHSBN010000012">
    <property type="protein sequence ID" value="MFC4107936.1"/>
    <property type="molecule type" value="Genomic_DNA"/>
</dbReference>
<dbReference type="SUPFAM" id="SSF47336">
    <property type="entry name" value="ACP-like"/>
    <property type="match status" value="1"/>
</dbReference>
<keyword evidence="3" id="KW-1185">Reference proteome</keyword>
<dbReference type="Pfam" id="PF00550">
    <property type="entry name" value="PP-binding"/>
    <property type="match status" value="1"/>
</dbReference>
<comment type="caution">
    <text evidence="2">The sequence shown here is derived from an EMBL/GenBank/DDBJ whole genome shotgun (WGS) entry which is preliminary data.</text>
</comment>
<dbReference type="Gene3D" id="1.10.1200.10">
    <property type="entry name" value="ACP-like"/>
    <property type="match status" value="1"/>
</dbReference>
<organism evidence="2 3">
    <name type="scientific">Micromonospora zhanjiangensis</name>
    <dbReference type="NCBI Taxonomy" id="1522057"/>
    <lineage>
        <taxon>Bacteria</taxon>
        <taxon>Bacillati</taxon>
        <taxon>Actinomycetota</taxon>
        <taxon>Actinomycetes</taxon>
        <taxon>Micromonosporales</taxon>
        <taxon>Micromonosporaceae</taxon>
        <taxon>Micromonospora</taxon>
    </lineage>
</organism>
<dbReference type="InterPro" id="IPR036736">
    <property type="entry name" value="ACP-like_sf"/>
</dbReference>
<gene>
    <name evidence="2" type="ORF">ACFOX0_18645</name>
</gene>
<dbReference type="PROSITE" id="PS50075">
    <property type="entry name" value="CARRIER"/>
    <property type="match status" value="1"/>
</dbReference>
<protein>
    <submittedName>
        <fullName evidence="2">Acyl carrier protein</fullName>
    </submittedName>
</protein>
<dbReference type="RefSeq" id="WP_377547539.1">
    <property type="nucleotide sequence ID" value="NZ_JBHSBN010000012.1"/>
</dbReference>
<proteinExistence type="predicted"/>
<evidence type="ECO:0000313" key="3">
    <source>
        <dbReference type="Proteomes" id="UP001595868"/>
    </source>
</evidence>
<name>A0ABV8KQP3_9ACTN</name>
<sequence length="86" mass="9637">MSIADIDTSLRDGIRDAVADILEIEPDEITWTSSFEQDHYADSLQRIEILAALERRLGITIDQSLLPRMTDLSSTYAVVAETLANR</sequence>
<reference evidence="3" key="1">
    <citation type="journal article" date="2019" name="Int. J. Syst. Evol. Microbiol.">
        <title>The Global Catalogue of Microorganisms (GCM) 10K type strain sequencing project: providing services to taxonomists for standard genome sequencing and annotation.</title>
        <authorList>
            <consortium name="The Broad Institute Genomics Platform"/>
            <consortium name="The Broad Institute Genome Sequencing Center for Infectious Disease"/>
            <person name="Wu L."/>
            <person name="Ma J."/>
        </authorList>
    </citation>
    <scope>NUCLEOTIDE SEQUENCE [LARGE SCALE GENOMIC DNA]</scope>
    <source>
        <strain evidence="3">2902at01</strain>
    </source>
</reference>
<accession>A0ABV8KQP3</accession>
<dbReference type="Proteomes" id="UP001595868">
    <property type="component" value="Unassembled WGS sequence"/>
</dbReference>
<evidence type="ECO:0000313" key="2">
    <source>
        <dbReference type="EMBL" id="MFC4107936.1"/>
    </source>
</evidence>
<evidence type="ECO:0000259" key="1">
    <source>
        <dbReference type="PROSITE" id="PS50075"/>
    </source>
</evidence>
<feature type="domain" description="Carrier" evidence="1">
    <location>
        <begin position="8"/>
        <end position="86"/>
    </location>
</feature>
<dbReference type="InterPro" id="IPR009081">
    <property type="entry name" value="PP-bd_ACP"/>
</dbReference>